<dbReference type="GO" id="GO:0071978">
    <property type="term" value="P:bacterial-type flagellum-dependent swarming motility"/>
    <property type="evidence" value="ECO:0007669"/>
    <property type="project" value="InterPro"/>
</dbReference>
<evidence type="ECO:0000256" key="6">
    <source>
        <dbReference type="RuleBase" id="RU004057"/>
    </source>
</evidence>
<dbReference type="PANTHER" id="PTHR30433">
    <property type="entry name" value="CHEMOTAXIS PROTEIN MOTA"/>
    <property type="match status" value="1"/>
</dbReference>
<evidence type="ECO:0000256" key="5">
    <source>
        <dbReference type="ARBA" id="ARBA00023136"/>
    </source>
</evidence>
<feature type="domain" description="MotA/TolQ/ExbB proton channel" evidence="8">
    <location>
        <begin position="104"/>
        <end position="215"/>
    </location>
</feature>
<feature type="transmembrane region" description="Helical" evidence="7">
    <location>
        <begin position="38"/>
        <end position="60"/>
    </location>
</feature>
<evidence type="ECO:0000259" key="8">
    <source>
        <dbReference type="Pfam" id="PF01618"/>
    </source>
</evidence>
<dbReference type="GO" id="GO:0015031">
    <property type="term" value="P:protein transport"/>
    <property type="evidence" value="ECO:0007669"/>
    <property type="project" value="UniProtKB-KW"/>
</dbReference>
<name>A0A8D4VT50_9GAMM</name>
<keyword evidence="4 7" id="KW-1133">Transmembrane helix</keyword>
<keyword evidence="6" id="KW-0653">Protein transport</keyword>
<comment type="similarity">
    <text evidence="6">Belongs to the exbB/tolQ family.</text>
</comment>
<dbReference type="InterPro" id="IPR047055">
    <property type="entry name" value="MotA-like"/>
</dbReference>
<evidence type="ECO:0000256" key="1">
    <source>
        <dbReference type="ARBA" id="ARBA00004651"/>
    </source>
</evidence>
<keyword evidence="3 7" id="KW-0812">Transmembrane</keyword>
<dbReference type="GO" id="GO:0006935">
    <property type="term" value="P:chemotaxis"/>
    <property type="evidence" value="ECO:0007669"/>
    <property type="project" value="InterPro"/>
</dbReference>
<dbReference type="KEGG" id="moz:MoryE10_27230"/>
<sequence>MKIPYPRPMAIAGASIACAGLLWLQLNGHYVNFTGLLWVLGGTLLATVLGRSPTAVKALLRDLPRRLREPAEDKSADVEFFLDIAGLYRQGNIHTAEQSVRILTDPILRSGVEMILDRTPREDLVRLLQWKSGALREHDQAEIQILRTMMMLAPAFGMVGTLLGMVQMLNELDEALVEQIGSAVGFALWSTVYGLVLANLVVKPVTMRLEQQARHRRAWEFAFMEAVLMMHDRRHPGIIREYLEALTELPNSAFQATLPPKQPMEA</sequence>
<dbReference type="EMBL" id="AP019782">
    <property type="protein sequence ID" value="BBL72117.1"/>
    <property type="molecule type" value="Genomic_DNA"/>
</dbReference>
<evidence type="ECO:0000256" key="3">
    <source>
        <dbReference type="ARBA" id="ARBA00022692"/>
    </source>
</evidence>
<evidence type="ECO:0000313" key="9">
    <source>
        <dbReference type="EMBL" id="BBL72117.1"/>
    </source>
</evidence>
<dbReference type="Proteomes" id="UP000824988">
    <property type="component" value="Chromosome"/>
</dbReference>
<comment type="subcellular location">
    <subcellularLocation>
        <location evidence="1">Cell membrane</location>
        <topology evidence="1">Multi-pass membrane protein</topology>
    </subcellularLocation>
    <subcellularLocation>
        <location evidence="6">Membrane</location>
        <topology evidence="6">Multi-pass membrane protein</topology>
    </subcellularLocation>
</comment>
<keyword evidence="6" id="KW-0813">Transport</keyword>
<feature type="transmembrane region" description="Helical" evidence="7">
    <location>
        <begin position="180"/>
        <end position="202"/>
    </location>
</feature>
<dbReference type="Pfam" id="PF01618">
    <property type="entry name" value="MotA_ExbB"/>
    <property type="match status" value="1"/>
</dbReference>
<evidence type="ECO:0000256" key="2">
    <source>
        <dbReference type="ARBA" id="ARBA00022475"/>
    </source>
</evidence>
<dbReference type="AlphaFoldDB" id="A0A8D4VT50"/>
<protein>
    <submittedName>
        <fullName evidence="9">Motility protein A</fullName>
    </submittedName>
</protein>
<keyword evidence="10" id="KW-1185">Reference proteome</keyword>
<evidence type="ECO:0000256" key="4">
    <source>
        <dbReference type="ARBA" id="ARBA00022989"/>
    </source>
</evidence>
<dbReference type="PROSITE" id="PS51257">
    <property type="entry name" value="PROKAR_LIPOPROTEIN"/>
    <property type="match status" value="1"/>
</dbReference>
<feature type="transmembrane region" description="Helical" evidence="7">
    <location>
        <begin position="145"/>
        <end position="168"/>
    </location>
</feature>
<reference evidence="9" key="1">
    <citation type="submission" date="2019-06" db="EMBL/GenBank/DDBJ databases">
        <title>Complete genome sequence of Methylogaea oryzae strain JCM16910.</title>
        <authorList>
            <person name="Asakawa S."/>
        </authorList>
    </citation>
    <scope>NUCLEOTIDE SEQUENCE</scope>
    <source>
        <strain evidence="9">E10</strain>
    </source>
</reference>
<accession>A0A8D4VT50</accession>
<evidence type="ECO:0000313" key="10">
    <source>
        <dbReference type="Proteomes" id="UP000824988"/>
    </source>
</evidence>
<dbReference type="RefSeq" id="WP_221047370.1">
    <property type="nucleotide sequence ID" value="NZ_AP019782.1"/>
</dbReference>
<dbReference type="GO" id="GO:0005886">
    <property type="term" value="C:plasma membrane"/>
    <property type="evidence" value="ECO:0007669"/>
    <property type="project" value="UniProtKB-SubCell"/>
</dbReference>
<gene>
    <name evidence="9" type="ORF">MoryE10_27230</name>
</gene>
<dbReference type="InterPro" id="IPR002898">
    <property type="entry name" value="MotA_ExbB_proton_chnl"/>
</dbReference>
<keyword evidence="2" id="KW-1003">Cell membrane</keyword>
<keyword evidence="5 7" id="KW-0472">Membrane</keyword>
<organism evidence="9 10">
    <name type="scientific">Methylogaea oryzae</name>
    <dbReference type="NCBI Taxonomy" id="1295382"/>
    <lineage>
        <taxon>Bacteria</taxon>
        <taxon>Pseudomonadati</taxon>
        <taxon>Pseudomonadota</taxon>
        <taxon>Gammaproteobacteria</taxon>
        <taxon>Methylococcales</taxon>
        <taxon>Methylococcaceae</taxon>
        <taxon>Methylogaea</taxon>
    </lineage>
</organism>
<proteinExistence type="inferred from homology"/>
<evidence type="ECO:0000256" key="7">
    <source>
        <dbReference type="SAM" id="Phobius"/>
    </source>
</evidence>